<evidence type="ECO:0000256" key="3">
    <source>
        <dbReference type="ARBA" id="ARBA00023125"/>
    </source>
</evidence>
<dbReference type="GeneID" id="120110919"/>
<evidence type="ECO:0000256" key="4">
    <source>
        <dbReference type="ARBA" id="ARBA00023163"/>
    </source>
</evidence>
<evidence type="ECO:0000256" key="1">
    <source>
        <dbReference type="ARBA" id="ARBA00004123"/>
    </source>
</evidence>
<dbReference type="InterPro" id="IPR036955">
    <property type="entry name" value="AP2/ERF_dom_sf"/>
</dbReference>
<dbReference type="SMART" id="SM00380">
    <property type="entry name" value="AP2"/>
    <property type="match status" value="1"/>
</dbReference>
<dbReference type="PROSITE" id="PS51032">
    <property type="entry name" value="AP2_ERF"/>
    <property type="match status" value="1"/>
</dbReference>
<evidence type="ECO:0000256" key="5">
    <source>
        <dbReference type="ARBA" id="ARBA00023242"/>
    </source>
</evidence>
<feature type="compositionally biased region" description="Low complexity" evidence="6">
    <location>
        <begin position="23"/>
        <end position="32"/>
    </location>
</feature>
<evidence type="ECO:0000313" key="9">
    <source>
        <dbReference type="RefSeq" id="XP_038982889.1"/>
    </source>
</evidence>
<reference evidence="9" key="2">
    <citation type="submission" date="2025-08" db="UniProtKB">
        <authorList>
            <consortium name="RefSeq"/>
        </authorList>
    </citation>
    <scope>IDENTIFICATION</scope>
    <source>
        <tissue evidence="9">Young leaves</tissue>
    </source>
</reference>
<feature type="region of interest" description="Disordered" evidence="6">
    <location>
        <begin position="23"/>
        <end position="51"/>
    </location>
</feature>
<dbReference type="Proteomes" id="UP000228380">
    <property type="component" value="Chromosome 5"/>
</dbReference>
<protein>
    <submittedName>
        <fullName evidence="9">AP2/ERF and B3 domain-containing transcription factor At1g51120-like</fullName>
    </submittedName>
</protein>
<reference evidence="8" key="1">
    <citation type="journal article" date="2019" name="Nat. Commun.">
        <title>Genome-wide association mapping of date palm fruit traits.</title>
        <authorList>
            <person name="Hazzouri K.M."/>
            <person name="Gros-Balthazard M."/>
            <person name="Flowers J.M."/>
            <person name="Copetti D."/>
            <person name="Lemansour A."/>
            <person name="Lebrun M."/>
            <person name="Masmoudi K."/>
            <person name="Ferrand S."/>
            <person name="Dhar M.I."/>
            <person name="Fresquez Z.A."/>
            <person name="Rosas U."/>
            <person name="Zhang J."/>
            <person name="Talag J."/>
            <person name="Lee S."/>
            <person name="Kudrna D."/>
            <person name="Powell R.F."/>
            <person name="Leitch I.J."/>
            <person name="Krueger R.R."/>
            <person name="Wing R.A."/>
            <person name="Amiri K.M.A."/>
            <person name="Purugganan M.D."/>
        </authorList>
    </citation>
    <scope>NUCLEOTIDE SEQUENCE [LARGE SCALE GENOMIC DNA]</scope>
    <source>
        <strain evidence="8">cv. Khalas</strain>
    </source>
</reference>
<organism evidence="8 9">
    <name type="scientific">Phoenix dactylifera</name>
    <name type="common">Date palm</name>
    <dbReference type="NCBI Taxonomy" id="42345"/>
    <lineage>
        <taxon>Eukaryota</taxon>
        <taxon>Viridiplantae</taxon>
        <taxon>Streptophyta</taxon>
        <taxon>Embryophyta</taxon>
        <taxon>Tracheophyta</taxon>
        <taxon>Spermatophyta</taxon>
        <taxon>Magnoliopsida</taxon>
        <taxon>Liliopsida</taxon>
        <taxon>Arecaceae</taxon>
        <taxon>Coryphoideae</taxon>
        <taxon>Phoeniceae</taxon>
        <taxon>Phoenix</taxon>
    </lineage>
</organism>
<dbReference type="GO" id="GO:0005634">
    <property type="term" value="C:nucleus"/>
    <property type="evidence" value="ECO:0007669"/>
    <property type="project" value="UniProtKB-SubCell"/>
</dbReference>
<proteinExistence type="predicted"/>
<sequence>MAASVVGARSTAGSMLSMTAMAAAAREGEGSTSTGGRGPLITQRPRDEPGSSMLCSHHNRAWLGTFKSEPAAAASYDSADVKLHRGDSRRNLPWNEVTVREPRFQEQFSTEAVLKMIKSEPYESRFAEYLQLMQSPQASVAAPLRGFLGSGGGSGIFCEMLFTKELAPSDVREDE</sequence>
<dbReference type="InterPro" id="IPR001471">
    <property type="entry name" value="AP2/ERF_dom"/>
</dbReference>
<dbReference type="GO" id="GO:0003700">
    <property type="term" value="F:DNA-binding transcription factor activity"/>
    <property type="evidence" value="ECO:0007669"/>
    <property type="project" value="InterPro"/>
</dbReference>
<evidence type="ECO:0000256" key="6">
    <source>
        <dbReference type="SAM" id="MobiDB-lite"/>
    </source>
</evidence>
<evidence type="ECO:0000313" key="8">
    <source>
        <dbReference type="Proteomes" id="UP000228380"/>
    </source>
</evidence>
<keyword evidence="8" id="KW-1185">Reference proteome</keyword>
<keyword evidence="4" id="KW-0804">Transcription</keyword>
<name>A0A8B9AHY9_PHODC</name>
<feature type="domain" description="AP2/ERF" evidence="7">
    <location>
        <begin position="35"/>
        <end position="93"/>
    </location>
</feature>
<dbReference type="RefSeq" id="XP_038982889.1">
    <property type="nucleotide sequence ID" value="XM_039126961.1"/>
</dbReference>
<evidence type="ECO:0000259" key="7">
    <source>
        <dbReference type="PROSITE" id="PS51032"/>
    </source>
</evidence>
<dbReference type="SUPFAM" id="SSF54171">
    <property type="entry name" value="DNA-binding domain"/>
    <property type="match status" value="1"/>
</dbReference>
<accession>A0A8B9AHY9</accession>
<dbReference type="AlphaFoldDB" id="A0A8B9AHY9"/>
<dbReference type="KEGG" id="pda:120110919"/>
<keyword evidence="5" id="KW-0539">Nucleus</keyword>
<keyword evidence="2" id="KW-0805">Transcription regulation</keyword>
<evidence type="ECO:0000256" key="2">
    <source>
        <dbReference type="ARBA" id="ARBA00023015"/>
    </source>
</evidence>
<dbReference type="Gene3D" id="3.30.730.10">
    <property type="entry name" value="AP2/ERF domain"/>
    <property type="match status" value="1"/>
</dbReference>
<dbReference type="GO" id="GO:0003677">
    <property type="term" value="F:DNA binding"/>
    <property type="evidence" value="ECO:0007669"/>
    <property type="project" value="UniProtKB-KW"/>
</dbReference>
<dbReference type="InterPro" id="IPR016177">
    <property type="entry name" value="DNA-bd_dom_sf"/>
</dbReference>
<gene>
    <name evidence="9" type="primary">LOC120110919</name>
</gene>
<keyword evidence="3" id="KW-0238">DNA-binding</keyword>
<comment type="subcellular location">
    <subcellularLocation>
        <location evidence="1">Nucleus</location>
    </subcellularLocation>
</comment>
<dbReference type="OrthoDB" id="2020802at2759"/>